<comment type="caution">
    <text evidence="6">The sequence shown here is derived from an EMBL/GenBank/DDBJ whole genome shotgun (WGS) entry which is preliminary data.</text>
</comment>
<dbReference type="PANTHER" id="PTHR42852:SF6">
    <property type="entry name" value="THIOL:DISULFIDE INTERCHANGE PROTEIN DSBE"/>
    <property type="match status" value="1"/>
</dbReference>
<dbReference type="Gene3D" id="3.40.30.10">
    <property type="entry name" value="Glutaredoxin"/>
    <property type="match status" value="1"/>
</dbReference>
<dbReference type="GO" id="GO:0017004">
    <property type="term" value="P:cytochrome complex assembly"/>
    <property type="evidence" value="ECO:0007669"/>
    <property type="project" value="UniProtKB-KW"/>
</dbReference>
<dbReference type="EMBL" id="SNRY01000088">
    <property type="protein sequence ID" value="KAA6347668.1"/>
    <property type="molecule type" value="Genomic_DNA"/>
</dbReference>
<reference evidence="6" key="1">
    <citation type="submission" date="2019-03" db="EMBL/GenBank/DDBJ databases">
        <title>Single cell metagenomics reveals metabolic interactions within the superorganism composed of flagellate Streblomastix strix and complex community of Bacteroidetes bacteria on its surface.</title>
        <authorList>
            <person name="Treitli S.C."/>
            <person name="Kolisko M."/>
            <person name="Husnik F."/>
            <person name="Keeling P."/>
            <person name="Hampl V."/>
        </authorList>
    </citation>
    <scope>NUCLEOTIDE SEQUENCE</scope>
    <source>
        <strain evidence="6">STM</strain>
    </source>
</reference>
<dbReference type="GO" id="GO:0030313">
    <property type="term" value="C:cell envelope"/>
    <property type="evidence" value="ECO:0007669"/>
    <property type="project" value="UniProtKB-SubCell"/>
</dbReference>
<dbReference type="InterPro" id="IPR013740">
    <property type="entry name" value="Redoxin"/>
</dbReference>
<dbReference type="InterPro" id="IPR013766">
    <property type="entry name" value="Thioredoxin_domain"/>
</dbReference>
<evidence type="ECO:0000256" key="2">
    <source>
        <dbReference type="ARBA" id="ARBA00022748"/>
    </source>
</evidence>
<evidence type="ECO:0000256" key="3">
    <source>
        <dbReference type="ARBA" id="ARBA00023157"/>
    </source>
</evidence>
<dbReference type="AlphaFoldDB" id="A0A5J4SRD3"/>
<dbReference type="GO" id="GO:0016491">
    <property type="term" value="F:oxidoreductase activity"/>
    <property type="evidence" value="ECO:0007669"/>
    <property type="project" value="InterPro"/>
</dbReference>
<comment type="subcellular location">
    <subcellularLocation>
        <location evidence="1">Cell envelope</location>
    </subcellularLocation>
</comment>
<gene>
    <name evidence="6" type="ORF">EZS27_004865</name>
    <name evidence="7" type="ORF">EZS27_004878</name>
</gene>
<name>A0A5J4SRD3_9ZZZZ</name>
<sequence length="472" mass="53739">MKKSLMILSVLFLLACVGNVLSQNKSVINGTWERGKPDNVKLFSIANGTLNEVASSEVSETGGFAFAFFPEKEGYYVVGLSPTAITHQYTFYFKPGDQLNLKVTADTYELVGENTPENKEMVRWHDFILPLEDKAIYFQKNLITYVEFFPLFEEKLEELKAYPRLETPNRIFNSTFEDFKRNNLLFNAITFIQTPRKAHPQDEDFCDYYKEINLPGLTQNTSILNYPGGLSLLLSSYMLTVKVDDKLTDDQKKAKLTDPVAQLLGGADSDQIKNDTIKGEIAVRLSRNIKIQASFIEFQDKYGKYVITESQKQRWKNQELSLIENVVSEDATDFRFTDKNDKEIALSDFKGKVVYIDVWATWCGPCKVEFPSLKKLEADYHGNDNIVFIGVNVDVSRDKQKWLDFLQKEQLPGIQIFAGDKAHNELMVPYGIKGIPRFILVGKDGKLVLADAPRPSSFEIRDIINATINKSK</sequence>
<protein>
    <submittedName>
        <fullName evidence="6">Thiol:disulfide interchange protein TlpA</fullName>
    </submittedName>
</protein>
<dbReference type="Pfam" id="PF08534">
    <property type="entry name" value="Redoxin"/>
    <property type="match status" value="1"/>
</dbReference>
<proteinExistence type="predicted"/>
<feature type="domain" description="Thioredoxin" evidence="5">
    <location>
        <begin position="325"/>
        <end position="469"/>
    </location>
</feature>
<dbReference type="PANTHER" id="PTHR42852">
    <property type="entry name" value="THIOL:DISULFIDE INTERCHANGE PROTEIN DSBE"/>
    <property type="match status" value="1"/>
</dbReference>
<evidence type="ECO:0000313" key="6">
    <source>
        <dbReference type="EMBL" id="KAA6347655.1"/>
    </source>
</evidence>
<dbReference type="EMBL" id="SNRY01000088">
    <property type="protein sequence ID" value="KAA6347655.1"/>
    <property type="molecule type" value="Genomic_DNA"/>
</dbReference>
<keyword evidence="4" id="KW-0676">Redox-active center</keyword>
<dbReference type="InterPro" id="IPR050553">
    <property type="entry name" value="Thioredoxin_ResA/DsbE_sf"/>
</dbReference>
<dbReference type="PROSITE" id="PS51352">
    <property type="entry name" value="THIOREDOXIN_2"/>
    <property type="match status" value="1"/>
</dbReference>
<evidence type="ECO:0000313" key="7">
    <source>
        <dbReference type="EMBL" id="KAA6347668.1"/>
    </source>
</evidence>
<organism evidence="6">
    <name type="scientific">termite gut metagenome</name>
    <dbReference type="NCBI Taxonomy" id="433724"/>
    <lineage>
        <taxon>unclassified sequences</taxon>
        <taxon>metagenomes</taxon>
        <taxon>organismal metagenomes</taxon>
    </lineage>
</organism>
<dbReference type="SUPFAM" id="SSF52833">
    <property type="entry name" value="Thioredoxin-like"/>
    <property type="match status" value="1"/>
</dbReference>
<evidence type="ECO:0000259" key="5">
    <source>
        <dbReference type="PROSITE" id="PS51352"/>
    </source>
</evidence>
<dbReference type="InterPro" id="IPR036249">
    <property type="entry name" value="Thioredoxin-like_sf"/>
</dbReference>
<evidence type="ECO:0000256" key="4">
    <source>
        <dbReference type="ARBA" id="ARBA00023284"/>
    </source>
</evidence>
<dbReference type="PROSITE" id="PS51257">
    <property type="entry name" value="PROKAR_LIPOPROTEIN"/>
    <property type="match status" value="1"/>
</dbReference>
<evidence type="ECO:0000256" key="1">
    <source>
        <dbReference type="ARBA" id="ARBA00004196"/>
    </source>
</evidence>
<accession>A0A5J4SRD3</accession>
<keyword evidence="3" id="KW-1015">Disulfide bond</keyword>
<keyword evidence="2" id="KW-0201">Cytochrome c-type biogenesis</keyword>
<dbReference type="CDD" id="cd02966">
    <property type="entry name" value="TlpA_like_family"/>
    <property type="match status" value="1"/>
</dbReference>